<protein>
    <submittedName>
        <fullName evidence="1">Uncharacterized protein</fullName>
    </submittedName>
</protein>
<dbReference type="EMBL" id="CP002808">
    <property type="protein sequence ID" value="AEG73075.1"/>
    <property type="molecule type" value="Genomic_DNA"/>
</dbReference>
<organism evidence="1 2">
    <name type="scientific">Mycoplasma haemofelis (strain Ohio2)</name>
    <dbReference type="NCBI Taxonomy" id="859194"/>
    <lineage>
        <taxon>Bacteria</taxon>
        <taxon>Bacillati</taxon>
        <taxon>Mycoplasmatota</taxon>
        <taxon>Mollicutes</taxon>
        <taxon>Mycoplasmataceae</taxon>
        <taxon>Mycoplasma</taxon>
    </lineage>
</organism>
<dbReference type="KEGG" id="mhf:MHF_0811"/>
<reference evidence="1 2" key="1">
    <citation type="journal article" date="2011" name="J. Bacteriol.">
        <title>Complete genome sequences of two hemotropic Mycoplasmas, Mycoplasma haemofelis strain Ohio2 and Mycoplasma suis strain Illinois.</title>
        <authorList>
            <person name="Messick J.B."/>
            <person name="Santos A.P."/>
            <person name="Guimaraes A.M."/>
        </authorList>
    </citation>
    <scope>NUCLEOTIDE SEQUENCE [LARGE SCALE GENOMIC DNA]</scope>
    <source>
        <strain evidence="1 2">Ohio2</strain>
    </source>
</reference>
<gene>
    <name evidence="1" type="ordered locus">MHF_0811</name>
</gene>
<dbReference type="BioCyc" id="MHAE859194:G1GR7-809-MONOMER"/>
<dbReference type="AlphaFoldDB" id="F6FIM7"/>
<sequence length="206" mass="22671">MSSLMTKFAAGAIGSSAVAGSGYGLYKMHNKEETLKSLLASTPLASSIDSYKTTFEFTKKTDTELIAMLKGKKSSISDSSSNEDAAPLIEEWCKENIDKKVGIPDQDEILRKIKKWCVAQPSTIEGMLKKPILSTGWNEKYEGIKNQAEVFNDIKSTEFTDSHKEQKDKGGPALQKWCEAQVKSETHKAGASELFKKVETRCTSSS</sequence>
<dbReference type="HOGENOM" id="CLU_109325_0_0_14"/>
<proteinExistence type="predicted"/>
<name>F6FIM7_MYCHI</name>
<reference key="2">
    <citation type="submission" date="2011-05" db="EMBL/GenBank/DDBJ databases">
        <title>The Genome of Mycoplasma haemofelis Strain Ohio2, a pathogenic hemoplasma of the cat.</title>
        <authorList>
            <person name="Santos A.P."/>
            <person name="Guimaraes A.M.S."/>
            <person name="SanMiguel P.J."/>
            <person name="Martin S.W."/>
            <person name="Messick J.B."/>
        </authorList>
    </citation>
    <scope>NUCLEOTIDE SEQUENCE</scope>
    <source>
        <strain>Ohio2</strain>
    </source>
</reference>
<dbReference type="STRING" id="859194.MHF_0811"/>
<dbReference type="Proteomes" id="UP000007952">
    <property type="component" value="Chromosome"/>
</dbReference>
<evidence type="ECO:0000313" key="1">
    <source>
        <dbReference type="EMBL" id="AEG73075.1"/>
    </source>
</evidence>
<accession>F6FIM7</accession>
<evidence type="ECO:0000313" key="2">
    <source>
        <dbReference type="Proteomes" id="UP000007952"/>
    </source>
</evidence>